<dbReference type="PANTHER" id="PTHR46991">
    <property type="entry name" value="23.5 KDA HEAT SHOCK PROTEIN, MITOCHONDRIAL"/>
    <property type="match status" value="1"/>
</dbReference>
<dbReference type="EMBL" id="JBDFQZ010000011">
    <property type="protein sequence ID" value="KAK9676002.1"/>
    <property type="molecule type" value="Genomic_DNA"/>
</dbReference>
<proteinExistence type="predicted"/>
<reference evidence="2" key="1">
    <citation type="submission" date="2024-03" db="EMBL/GenBank/DDBJ databases">
        <title>WGS assembly of Saponaria officinalis var. Norfolk2.</title>
        <authorList>
            <person name="Jenkins J."/>
            <person name="Shu S."/>
            <person name="Grimwood J."/>
            <person name="Barry K."/>
            <person name="Goodstein D."/>
            <person name="Schmutz J."/>
            <person name="Leebens-Mack J."/>
            <person name="Osbourn A."/>
        </authorList>
    </citation>
    <scope>NUCLEOTIDE SEQUENCE [LARGE SCALE GENOMIC DNA]</scope>
    <source>
        <strain evidence="2">JIC</strain>
    </source>
</reference>
<evidence type="ECO:0000256" key="1">
    <source>
        <dbReference type="SAM" id="MobiDB-lite"/>
    </source>
</evidence>
<dbReference type="InterPro" id="IPR044656">
    <property type="entry name" value="HSP14.7/HSP23.5/HSP23.6-like"/>
</dbReference>
<gene>
    <name evidence="2" type="ORF">RND81_11G047200</name>
</gene>
<protein>
    <recommendedName>
        <fullName evidence="4">SHSP domain-containing protein</fullName>
    </recommendedName>
</protein>
<feature type="region of interest" description="Disordered" evidence="1">
    <location>
        <begin position="1"/>
        <end position="24"/>
    </location>
</feature>
<name>A0AAW1HHY8_SAPOF</name>
<evidence type="ECO:0008006" key="4">
    <source>
        <dbReference type="Google" id="ProtNLM"/>
    </source>
</evidence>
<feature type="compositionally biased region" description="Polar residues" evidence="1">
    <location>
        <begin position="1"/>
        <end position="10"/>
    </location>
</feature>
<evidence type="ECO:0000313" key="2">
    <source>
        <dbReference type="EMBL" id="KAK9676002.1"/>
    </source>
</evidence>
<accession>A0AAW1HHY8</accession>
<keyword evidence="3" id="KW-1185">Reference proteome</keyword>
<dbReference type="Proteomes" id="UP001443914">
    <property type="component" value="Unassembled WGS sequence"/>
</dbReference>
<organism evidence="2 3">
    <name type="scientific">Saponaria officinalis</name>
    <name type="common">Common soapwort</name>
    <name type="synonym">Lychnis saponaria</name>
    <dbReference type="NCBI Taxonomy" id="3572"/>
    <lineage>
        <taxon>Eukaryota</taxon>
        <taxon>Viridiplantae</taxon>
        <taxon>Streptophyta</taxon>
        <taxon>Embryophyta</taxon>
        <taxon>Tracheophyta</taxon>
        <taxon>Spermatophyta</taxon>
        <taxon>Magnoliopsida</taxon>
        <taxon>eudicotyledons</taxon>
        <taxon>Gunneridae</taxon>
        <taxon>Pentapetalae</taxon>
        <taxon>Caryophyllales</taxon>
        <taxon>Caryophyllaceae</taxon>
        <taxon>Caryophylleae</taxon>
        <taxon>Saponaria</taxon>
    </lineage>
</organism>
<evidence type="ECO:0000313" key="3">
    <source>
        <dbReference type="Proteomes" id="UP001443914"/>
    </source>
</evidence>
<dbReference type="PANTHER" id="PTHR46991:SF10">
    <property type="entry name" value="HEAT SHOCK PROTEIN HSP20_ALPHA CRYSTALLIN FAMILY"/>
    <property type="match status" value="1"/>
</dbReference>
<sequence length="349" mass="39178">MASPSSSEQTGKPHPYQYARQTGSPTGAFEARRVRAGLYIRVDMPGVPNDAVKVVKYDETNTVTFSGKAPPVWAGFESPETRIYAGYVVLDRQLSDVDFVTQIKNGCLRMFFPLSDGSLHFLSPPSSSSVHSNSVVHHDVTGEDEEDKFNGGPLATLISHDPQNPSGITLTGGTSEHINPYLLSGVKGVYEHKIVTLDNGNQLIYLRLDVPDTCMKSAGVMENYQKSIMFAAMAIKKEYYSRFDEAAREYYGLITPTCECCNYNVTKFEIASGVLRLLVHKSRNDDVNPRLFYHMCVTPSRHGRLQPSIFEIFERVTPSLRRRPSRRRTGDRRRPAVQHLFPSIHQSRD</sequence>
<dbReference type="AlphaFoldDB" id="A0AAW1HHY8"/>
<comment type="caution">
    <text evidence="2">The sequence shown here is derived from an EMBL/GenBank/DDBJ whole genome shotgun (WGS) entry which is preliminary data.</text>
</comment>